<dbReference type="Pfam" id="PF22817">
    <property type="entry name" value="ApeP-like"/>
    <property type="match status" value="1"/>
</dbReference>
<proteinExistence type="predicted"/>
<dbReference type="EMBL" id="JACHFJ010000010">
    <property type="protein sequence ID" value="MBB5373935.1"/>
    <property type="molecule type" value="Genomic_DNA"/>
</dbReference>
<organism evidence="1 2">
    <name type="scientific">Acidocella aromatica</name>
    <dbReference type="NCBI Taxonomy" id="1303579"/>
    <lineage>
        <taxon>Bacteria</taxon>
        <taxon>Pseudomonadati</taxon>
        <taxon>Pseudomonadota</taxon>
        <taxon>Alphaproteobacteria</taxon>
        <taxon>Acetobacterales</taxon>
        <taxon>Acidocellaceae</taxon>
        <taxon>Acidocella</taxon>
    </lineage>
</organism>
<accession>A0A840VLA8</accession>
<dbReference type="InterPro" id="IPR029069">
    <property type="entry name" value="HotDog_dom_sf"/>
</dbReference>
<dbReference type="InterPro" id="IPR016776">
    <property type="entry name" value="ApeP-like_dehydratase"/>
</dbReference>
<dbReference type="Gene3D" id="3.10.129.10">
    <property type="entry name" value="Hotdog Thioesterase"/>
    <property type="match status" value="1"/>
</dbReference>
<keyword evidence="2" id="KW-1185">Reference proteome</keyword>
<dbReference type="RefSeq" id="WP_183266947.1">
    <property type="nucleotide sequence ID" value="NZ_JACHFJ010000010.1"/>
</dbReference>
<evidence type="ECO:0000313" key="2">
    <source>
        <dbReference type="Proteomes" id="UP000553706"/>
    </source>
</evidence>
<dbReference type="SUPFAM" id="SSF54637">
    <property type="entry name" value="Thioesterase/thiol ester dehydrase-isomerase"/>
    <property type="match status" value="1"/>
</dbReference>
<dbReference type="AlphaFoldDB" id="A0A840VLA8"/>
<evidence type="ECO:0000313" key="1">
    <source>
        <dbReference type="EMBL" id="MBB5373935.1"/>
    </source>
</evidence>
<gene>
    <name evidence="1" type="ORF">HNP71_002202</name>
</gene>
<name>A0A840VLA8_9PROT</name>
<protein>
    <submittedName>
        <fullName evidence="1">Putative hotdog family 3-hydroxylacyl-ACP dehydratase</fullName>
    </submittedName>
</protein>
<comment type="caution">
    <text evidence="1">The sequence shown here is derived from an EMBL/GenBank/DDBJ whole genome shotgun (WGS) entry which is preliminary data.</text>
</comment>
<dbReference type="Proteomes" id="UP000553706">
    <property type="component" value="Unassembled WGS sequence"/>
</dbReference>
<sequence>MSIGHEQIQGMIPHSGTMCLLDEVLDWDAASVRCLSRRYRNAENPLRRPDGTLGTACGIEIAAQAMAVHGRLTAPEDGVPVPGYLVSLRDVRLASPLLDDTKGPLLIEAKLLMGDGSGATYEFAVTSQGTPWLSGRATVLFGAEK</sequence>
<reference evidence="1 2" key="1">
    <citation type="submission" date="2020-08" db="EMBL/GenBank/DDBJ databases">
        <title>Genomic Encyclopedia of Type Strains, Phase IV (KMG-IV): sequencing the most valuable type-strain genomes for metagenomic binning, comparative biology and taxonomic classification.</title>
        <authorList>
            <person name="Goeker M."/>
        </authorList>
    </citation>
    <scope>NUCLEOTIDE SEQUENCE [LARGE SCALE GENOMIC DNA]</scope>
    <source>
        <strain evidence="1 2">DSM 27026</strain>
    </source>
</reference>